<organism evidence="2 3">
    <name type="scientific">Mucilaginibacter gossypiicola</name>
    <dbReference type="NCBI Taxonomy" id="551995"/>
    <lineage>
        <taxon>Bacteria</taxon>
        <taxon>Pseudomonadati</taxon>
        <taxon>Bacteroidota</taxon>
        <taxon>Sphingobacteriia</taxon>
        <taxon>Sphingobacteriales</taxon>
        <taxon>Sphingobacteriaceae</taxon>
        <taxon>Mucilaginibacter</taxon>
    </lineage>
</organism>
<dbReference type="Proteomes" id="UP000198942">
    <property type="component" value="Unassembled WGS sequence"/>
</dbReference>
<dbReference type="Gene3D" id="3.30.420.40">
    <property type="match status" value="2"/>
</dbReference>
<dbReference type="PANTHER" id="PTHR11735">
    <property type="entry name" value="TRNA N6-ADENOSINE THREONYLCARBAMOYLTRANSFERASE"/>
    <property type="match status" value="1"/>
</dbReference>
<accession>A0A1H8KDX1</accession>
<name>A0A1H8KDX1_9SPHI</name>
<dbReference type="GO" id="GO:0002949">
    <property type="term" value="P:tRNA threonylcarbamoyladenosine modification"/>
    <property type="evidence" value="ECO:0007669"/>
    <property type="project" value="InterPro"/>
</dbReference>
<feature type="domain" description="Gcp-like" evidence="1">
    <location>
        <begin position="33"/>
        <end position="160"/>
    </location>
</feature>
<dbReference type="InterPro" id="IPR000905">
    <property type="entry name" value="Gcp-like_dom"/>
</dbReference>
<dbReference type="OrthoDB" id="9784166at2"/>
<dbReference type="PANTHER" id="PTHR11735:SF11">
    <property type="entry name" value="TRNA THREONYLCARBAMOYLADENOSINE BIOSYNTHESIS PROTEIN TSAB"/>
    <property type="match status" value="1"/>
</dbReference>
<dbReference type="NCBIfam" id="TIGR03725">
    <property type="entry name" value="T6A_YeaZ"/>
    <property type="match status" value="1"/>
</dbReference>
<dbReference type="GO" id="GO:0005829">
    <property type="term" value="C:cytosol"/>
    <property type="evidence" value="ECO:0007669"/>
    <property type="project" value="TreeGrafter"/>
</dbReference>
<reference evidence="3" key="1">
    <citation type="submission" date="2016-10" db="EMBL/GenBank/DDBJ databases">
        <authorList>
            <person name="Varghese N."/>
            <person name="Submissions S."/>
        </authorList>
    </citation>
    <scope>NUCLEOTIDE SEQUENCE [LARGE SCALE GENOMIC DNA]</scope>
    <source>
        <strain evidence="3">Gh-48</strain>
    </source>
</reference>
<dbReference type="CDD" id="cd24032">
    <property type="entry name" value="ASKHA_NBD_TsaB"/>
    <property type="match status" value="1"/>
</dbReference>
<dbReference type="AlphaFoldDB" id="A0A1H8KDX1"/>
<protein>
    <submittedName>
        <fullName evidence="2">tRNA threonylcarbamoyladenosine biosynthesis protein TsaB</fullName>
    </submittedName>
</protein>
<sequence>MSLILQIETATTSCSVALARVGEVLDFKEINARNIHAEVITLYINELLNNTGISYNDLDAIAVSSGPGSYTGLRIGVSTAKGLCFALDKPLIAVETLEAMADGVINNPGFFADDKTLLCPMIDARRMEVYTALFDTAGNRVRETAADIIDENSFADYLQHHKIIFFGDGAEKCKSVLSNNPNAAFSDDFTNSAIYLTEKAAQKFADGVFEDVAYYEPYYLKDFIAGKKAL</sequence>
<evidence type="ECO:0000259" key="1">
    <source>
        <dbReference type="Pfam" id="PF00814"/>
    </source>
</evidence>
<gene>
    <name evidence="2" type="ORF">SAMN05192574_104573</name>
</gene>
<dbReference type="STRING" id="551995.SAMN05192574_104573"/>
<dbReference type="SUPFAM" id="SSF53067">
    <property type="entry name" value="Actin-like ATPase domain"/>
    <property type="match status" value="2"/>
</dbReference>
<keyword evidence="3" id="KW-1185">Reference proteome</keyword>
<dbReference type="EMBL" id="FOCL01000004">
    <property type="protein sequence ID" value="SEN91182.1"/>
    <property type="molecule type" value="Genomic_DNA"/>
</dbReference>
<dbReference type="InterPro" id="IPR043129">
    <property type="entry name" value="ATPase_NBD"/>
</dbReference>
<dbReference type="RefSeq" id="WP_091211635.1">
    <property type="nucleotide sequence ID" value="NZ_FOCL01000004.1"/>
</dbReference>
<dbReference type="InterPro" id="IPR022496">
    <property type="entry name" value="T6A_TsaB"/>
</dbReference>
<evidence type="ECO:0000313" key="3">
    <source>
        <dbReference type="Proteomes" id="UP000198942"/>
    </source>
</evidence>
<dbReference type="Pfam" id="PF00814">
    <property type="entry name" value="TsaD"/>
    <property type="match status" value="1"/>
</dbReference>
<proteinExistence type="predicted"/>
<evidence type="ECO:0000313" key="2">
    <source>
        <dbReference type="EMBL" id="SEN91182.1"/>
    </source>
</evidence>